<dbReference type="InterPro" id="IPR008271">
    <property type="entry name" value="Ser/Thr_kinase_AS"/>
</dbReference>
<name>A0AAV7Z0C7_9EUKA</name>
<evidence type="ECO:0000256" key="1">
    <source>
        <dbReference type="ARBA" id="ARBA00022741"/>
    </source>
</evidence>
<proteinExistence type="predicted"/>
<dbReference type="AlphaFoldDB" id="A0AAV7Z0C7"/>
<keyword evidence="1" id="KW-0547">Nucleotide-binding</keyword>
<evidence type="ECO:0000313" key="4">
    <source>
        <dbReference type="EMBL" id="KAJ3435433.1"/>
    </source>
</evidence>
<sequence length="344" mass="39457">MSNQQIQKLSKSIRQPSWKTLLNERTEFTRPTSITETNNVFIRKTSKGKKVNKYSNVKLLGRGAFGKVKLVQKDSILYATKKIKKSRLRRKTLRNTSQPDNDVMKEIAIMKKLNHPNIVQLYEVMDDGVNGKHIFLVMEYVSGGNLHDAILKQKGTNLELCRRWFRELIIGLNYLHKNCVIHRDIKPLNLLLTPEGVIKICDFGVAHVFVKNDKLKKTQGSPAFYSPEVCAGEEYSGVKTDIWAVGVTLYFMIFKKLPFTNNDIIELYNIIINDPLLFPIEISKDLKSLLCGMLEKNPEKRFTLEQIFQHPWVCGKKKLLHIENVTPVSVTLSEISTAITNQLN</sequence>
<dbReference type="GO" id="GO:0005737">
    <property type="term" value="C:cytoplasm"/>
    <property type="evidence" value="ECO:0007669"/>
    <property type="project" value="TreeGrafter"/>
</dbReference>
<dbReference type="PROSITE" id="PS50011">
    <property type="entry name" value="PROTEIN_KINASE_DOM"/>
    <property type="match status" value="1"/>
</dbReference>
<dbReference type="InterPro" id="IPR011009">
    <property type="entry name" value="Kinase-like_dom_sf"/>
</dbReference>
<dbReference type="PANTHER" id="PTHR24346:SF77">
    <property type="entry name" value="SERINE THREONINE PROTEIN KINASE"/>
    <property type="match status" value="1"/>
</dbReference>
<dbReference type="Proteomes" id="UP001146793">
    <property type="component" value="Unassembled WGS sequence"/>
</dbReference>
<dbReference type="SMART" id="SM00220">
    <property type="entry name" value="S_TKc"/>
    <property type="match status" value="1"/>
</dbReference>
<keyword evidence="2" id="KW-0067">ATP-binding</keyword>
<dbReference type="GO" id="GO:0035556">
    <property type="term" value="P:intracellular signal transduction"/>
    <property type="evidence" value="ECO:0007669"/>
    <property type="project" value="TreeGrafter"/>
</dbReference>
<dbReference type="Gene3D" id="1.10.510.10">
    <property type="entry name" value="Transferase(Phosphotransferase) domain 1"/>
    <property type="match status" value="1"/>
</dbReference>
<dbReference type="EMBL" id="JANTQA010000040">
    <property type="protein sequence ID" value="KAJ3435433.1"/>
    <property type="molecule type" value="Genomic_DNA"/>
</dbReference>
<dbReference type="CDD" id="cd14008">
    <property type="entry name" value="STKc_LKB1_CaMKK"/>
    <property type="match status" value="1"/>
</dbReference>
<keyword evidence="4" id="KW-0418">Kinase</keyword>
<evidence type="ECO:0000259" key="3">
    <source>
        <dbReference type="PROSITE" id="PS50011"/>
    </source>
</evidence>
<gene>
    <name evidence="4" type="ORF">M0812_19621</name>
</gene>
<accession>A0AAV7Z0C7</accession>
<feature type="domain" description="Protein kinase" evidence="3">
    <location>
        <begin position="54"/>
        <end position="313"/>
    </location>
</feature>
<dbReference type="GO" id="GO:0004674">
    <property type="term" value="F:protein serine/threonine kinase activity"/>
    <property type="evidence" value="ECO:0007669"/>
    <property type="project" value="TreeGrafter"/>
</dbReference>
<dbReference type="FunFam" id="1.10.510.10:FF:000571">
    <property type="entry name" value="Maternal embryonic leucine zipper kinase"/>
    <property type="match status" value="1"/>
</dbReference>
<dbReference type="PANTHER" id="PTHR24346">
    <property type="entry name" value="MAP/MICROTUBULE AFFINITY-REGULATING KINASE"/>
    <property type="match status" value="1"/>
</dbReference>
<comment type="caution">
    <text evidence="4">The sequence shown here is derived from an EMBL/GenBank/DDBJ whole genome shotgun (WGS) entry which is preliminary data.</text>
</comment>
<reference evidence="4" key="1">
    <citation type="submission" date="2022-08" db="EMBL/GenBank/DDBJ databases">
        <title>Novel sulphate-reducing endosymbionts in the free-living metamonad Anaeramoeba.</title>
        <authorList>
            <person name="Jerlstrom-Hultqvist J."/>
            <person name="Cepicka I."/>
            <person name="Gallot-Lavallee L."/>
            <person name="Salas-Leiva D."/>
            <person name="Curtis B.A."/>
            <person name="Zahonova K."/>
            <person name="Pipaliya S."/>
            <person name="Dacks J."/>
            <person name="Roger A.J."/>
        </authorList>
    </citation>
    <scope>NUCLEOTIDE SEQUENCE</scope>
    <source>
        <strain evidence="4">Busselton2</strain>
    </source>
</reference>
<dbReference type="PROSITE" id="PS00108">
    <property type="entry name" value="PROTEIN_KINASE_ST"/>
    <property type="match status" value="1"/>
</dbReference>
<dbReference type="InterPro" id="IPR000719">
    <property type="entry name" value="Prot_kinase_dom"/>
</dbReference>
<dbReference type="SUPFAM" id="SSF56112">
    <property type="entry name" value="Protein kinase-like (PK-like)"/>
    <property type="match status" value="1"/>
</dbReference>
<evidence type="ECO:0000256" key="2">
    <source>
        <dbReference type="ARBA" id="ARBA00022840"/>
    </source>
</evidence>
<keyword evidence="4" id="KW-0808">Transferase</keyword>
<evidence type="ECO:0000313" key="5">
    <source>
        <dbReference type="Proteomes" id="UP001146793"/>
    </source>
</evidence>
<organism evidence="4 5">
    <name type="scientific">Anaeramoeba flamelloides</name>
    <dbReference type="NCBI Taxonomy" id="1746091"/>
    <lineage>
        <taxon>Eukaryota</taxon>
        <taxon>Metamonada</taxon>
        <taxon>Anaeramoebidae</taxon>
        <taxon>Anaeramoeba</taxon>
    </lineage>
</organism>
<dbReference type="Pfam" id="PF00069">
    <property type="entry name" value="Pkinase"/>
    <property type="match status" value="1"/>
</dbReference>
<protein>
    <submittedName>
        <fullName evidence="4">Map/microtubule affinity-regulating kinase</fullName>
    </submittedName>
</protein>
<dbReference type="GO" id="GO:0005524">
    <property type="term" value="F:ATP binding"/>
    <property type="evidence" value="ECO:0007669"/>
    <property type="project" value="UniProtKB-KW"/>
</dbReference>